<dbReference type="VEuPathDB" id="TriTrypDB:LpyrH10_23_0540"/>
<dbReference type="RefSeq" id="XP_015654161.1">
    <property type="nucleotide sequence ID" value="XM_015807212.1"/>
</dbReference>
<dbReference type="RefSeq" id="XP_015654160.1">
    <property type="nucleotide sequence ID" value="XM_015807211.1"/>
</dbReference>
<feature type="compositionally biased region" description="Low complexity" evidence="2">
    <location>
        <begin position="268"/>
        <end position="298"/>
    </location>
</feature>
<feature type="compositionally biased region" description="Low complexity" evidence="2">
    <location>
        <begin position="453"/>
        <end position="462"/>
    </location>
</feature>
<evidence type="ECO:0000313" key="3">
    <source>
        <dbReference type="EMBL" id="KPA75721.1"/>
    </source>
</evidence>
<organism evidence="3 4">
    <name type="scientific">Leptomonas pyrrhocoris</name>
    <name type="common">Firebug parasite</name>
    <dbReference type="NCBI Taxonomy" id="157538"/>
    <lineage>
        <taxon>Eukaryota</taxon>
        <taxon>Discoba</taxon>
        <taxon>Euglenozoa</taxon>
        <taxon>Kinetoplastea</taxon>
        <taxon>Metakinetoplastina</taxon>
        <taxon>Trypanosomatida</taxon>
        <taxon>Trypanosomatidae</taxon>
        <taxon>Leishmaniinae</taxon>
        <taxon>Leptomonas</taxon>
    </lineage>
</organism>
<reference evidence="3 4" key="1">
    <citation type="submission" date="2015-07" db="EMBL/GenBank/DDBJ databases">
        <title>High-quality genome of monoxenous trypanosomatid Leptomonas pyrrhocoris.</title>
        <authorList>
            <person name="Flegontov P."/>
            <person name="Butenko A."/>
            <person name="Firsov S."/>
            <person name="Vlcek C."/>
            <person name="Logacheva M.D."/>
            <person name="Field M."/>
            <person name="Filatov D."/>
            <person name="Flegontova O."/>
            <person name="Gerasimov E."/>
            <person name="Jackson A.P."/>
            <person name="Kelly S."/>
            <person name="Opperdoes F."/>
            <person name="O'Reilly A."/>
            <person name="Votypka J."/>
            <person name="Yurchenko V."/>
            <person name="Lukes J."/>
        </authorList>
    </citation>
    <scope>NUCLEOTIDE SEQUENCE [LARGE SCALE GENOMIC DNA]</scope>
    <source>
        <strain evidence="3">H10</strain>
    </source>
</reference>
<dbReference type="PANTHER" id="PTHR24114">
    <property type="entry name" value="LEUCINE RICH REPEAT FAMILY PROTEIN"/>
    <property type="match status" value="1"/>
</dbReference>
<feature type="compositionally biased region" description="Gly residues" evidence="2">
    <location>
        <begin position="315"/>
        <end position="324"/>
    </location>
</feature>
<dbReference type="Proteomes" id="UP000037923">
    <property type="component" value="Unassembled WGS sequence"/>
</dbReference>
<proteinExistence type="predicted"/>
<dbReference type="PANTHER" id="PTHR24114:SF2">
    <property type="entry name" value="F-BOX DOMAIN-CONTAINING PROTEIN-RELATED"/>
    <property type="match status" value="1"/>
</dbReference>
<dbReference type="OrthoDB" id="120976at2759"/>
<dbReference type="Pfam" id="PF13516">
    <property type="entry name" value="LRR_6"/>
    <property type="match status" value="6"/>
</dbReference>
<comment type="caution">
    <text evidence="3">The sequence shown here is derived from an EMBL/GenBank/DDBJ whole genome shotgun (WGS) entry which is preliminary data.</text>
</comment>
<gene>
    <name evidence="3" type="ORF">ABB37_08269</name>
</gene>
<dbReference type="EMBL" id="LGTL01000023">
    <property type="protein sequence ID" value="KPA75722.1"/>
    <property type="molecule type" value="Genomic_DNA"/>
</dbReference>
<keyword evidence="4" id="KW-1185">Reference proteome</keyword>
<feature type="region of interest" description="Disordered" evidence="2">
    <location>
        <begin position="438"/>
        <end position="467"/>
    </location>
</feature>
<sequence length="894" mass="94150">MYTTLGLSAEQVYGDMYAAWLRDTHEKNSTEVKRLYTAMIDKGFGNQQVLLRRQRLGANFINSLVPLLHQSTLVKLDLHGNVLRDVGCELLVQVVRDMPHLTYLDMGANALGNSSTTPGGAGGRQATRGTTGAAESALGGGSIGLLSRTNGGGGGGRGGGGSNAARTGSRYLSAMQGLGTAIAQHKKLSVLILGSAKEESYANQIEEVGAVCILEGCVLSRTLKRLDFSGNPFAVNCVAPVEVARRSAGEGADGSDSANGGRGGGVGADSPAAGGARNAGRPRNSGAASAAATTPANAEEGRSSQASNVHKRMMMGGGGGGYGTRSGPRTPVELLAQLFRTSTTLTHARLRAVGLSDGGAAYLLDAAGASNTLLRLDMSENGLSSSVAEAAGLLLQQRTAIFRTGGKGCALQSLVLSDNDLRDNGAAATQARRGSFGFNSSSAGGGGEKSRFASSAPPTTTSGSRYVNRTRALHQGTAPTAPSPSSLSPSSAGGSCAAFYAASAAQPNAQCGMLLFFSLGKDPLLTALVLDNCALDDTALFALCRSLLTNVSLTVLSLKDNQFSPDGAVQLGRALCRHPCLEKLFLSGNAIEDEGVCALATALGYPDATLIELDVARTWLGDRGLIALGVALQTNTSLQVLHVADNHFTQDGGASFAALFDNNRHVVRCELSGTSVPHHVVLRLKRATARNRKKAGNATSDALQEEVVRLHYQMYKLSEAQLELEALREKNAEVKRTTESFDLQTKQGHSDFVKRIRELEDQIGNAKEQEVRYGEQTAKLEADLLKAQEAHADDMAFAAERLAAEAKLREEAEAKFHQTQLELEDWRMNGASREAKKREHLAEMKADQEAWSSQRKEYKELAMELQRTVAELEAAAAAAKTSTSGKKGKKGKKS</sequence>
<dbReference type="AlphaFoldDB" id="A0A0N0VDI2"/>
<protein>
    <submittedName>
        <fullName evidence="3">Uncharacterized protein</fullName>
    </submittedName>
</protein>
<dbReference type="GeneID" id="26908554"/>
<keyword evidence="1" id="KW-0175">Coiled coil</keyword>
<evidence type="ECO:0000313" key="4">
    <source>
        <dbReference type="Proteomes" id="UP000037923"/>
    </source>
</evidence>
<dbReference type="InterPro" id="IPR052394">
    <property type="entry name" value="LRR-containing"/>
</dbReference>
<evidence type="ECO:0000256" key="2">
    <source>
        <dbReference type="SAM" id="MobiDB-lite"/>
    </source>
</evidence>
<dbReference type="SMART" id="SM00368">
    <property type="entry name" value="LRR_RI"/>
    <property type="match status" value="8"/>
</dbReference>
<dbReference type="InterPro" id="IPR001611">
    <property type="entry name" value="Leu-rich_rpt"/>
</dbReference>
<feature type="region of interest" description="Disordered" evidence="2">
    <location>
        <begin position="248"/>
        <end position="327"/>
    </location>
</feature>
<feature type="region of interest" description="Disordered" evidence="2">
    <location>
        <begin position="114"/>
        <end position="141"/>
    </location>
</feature>
<dbReference type="Gene3D" id="3.80.10.10">
    <property type="entry name" value="Ribonuclease Inhibitor"/>
    <property type="match status" value="3"/>
</dbReference>
<feature type="compositionally biased region" description="Low complexity" evidence="2">
    <location>
        <begin position="874"/>
        <end position="885"/>
    </location>
</feature>
<name>A0A0N0VDI2_LEPPY</name>
<dbReference type="SUPFAM" id="SSF52047">
    <property type="entry name" value="RNI-like"/>
    <property type="match status" value="2"/>
</dbReference>
<dbReference type="OMA" id="VRLHYQK"/>
<feature type="region of interest" description="Disordered" evidence="2">
    <location>
        <begin position="874"/>
        <end position="894"/>
    </location>
</feature>
<evidence type="ECO:0000256" key="1">
    <source>
        <dbReference type="SAM" id="Coils"/>
    </source>
</evidence>
<dbReference type="EMBL" id="LGTL01000023">
    <property type="protein sequence ID" value="KPA75721.1"/>
    <property type="molecule type" value="Genomic_DNA"/>
</dbReference>
<feature type="coiled-coil region" evidence="1">
    <location>
        <begin position="717"/>
        <end position="829"/>
    </location>
</feature>
<accession>A0A0N0VDI2</accession>
<feature type="compositionally biased region" description="Low complexity" evidence="2">
    <location>
        <begin position="124"/>
        <end position="137"/>
    </location>
</feature>
<dbReference type="InterPro" id="IPR032675">
    <property type="entry name" value="LRR_dom_sf"/>
</dbReference>